<evidence type="ECO:0000313" key="1">
    <source>
        <dbReference type="EMBL" id="KFO25028.1"/>
    </source>
</evidence>
<name>A0A091D3D8_FUKDA</name>
<dbReference type="Proteomes" id="UP000028990">
    <property type="component" value="Unassembled WGS sequence"/>
</dbReference>
<accession>A0A091D3D8</accession>
<evidence type="ECO:0000313" key="2">
    <source>
        <dbReference type="Proteomes" id="UP000028990"/>
    </source>
</evidence>
<protein>
    <submittedName>
        <fullName evidence="1">Uncharacterized protein</fullName>
    </submittedName>
</protein>
<dbReference type="EMBL" id="KN123439">
    <property type="protein sequence ID" value="KFO25028.1"/>
    <property type="molecule type" value="Genomic_DNA"/>
</dbReference>
<proteinExistence type="predicted"/>
<organism evidence="1 2">
    <name type="scientific">Fukomys damarensis</name>
    <name type="common">Damaraland mole rat</name>
    <name type="synonym">Cryptomys damarensis</name>
    <dbReference type="NCBI Taxonomy" id="885580"/>
    <lineage>
        <taxon>Eukaryota</taxon>
        <taxon>Metazoa</taxon>
        <taxon>Chordata</taxon>
        <taxon>Craniata</taxon>
        <taxon>Vertebrata</taxon>
        <taxon>Euteleostomi</taxon>
        <taxon>Mammalia</taxon>
        <taxon>Eutheria</taxon>
        <taxon>Euarchontoglires</taxon>
        <taxon>Glires</taxon>
        <taxon>Rodentia</taxon>
        <taxon>Hystricomorpha</taxon>
        <taxon>Bathyergidae</taxon>
        <taxon>Fukomys</taxon>
    </lineage>
</organism>
<keyword evidence="2" id="KW-1185">Reference proteome</keyword>
<gene>
    <name evidence="1" type="ORF">H920_13573</name>
</gene>
<reference evidence="1 2" key="1">
    <citation type="submission" date="2013-11" db="EMBL/GenBank/DDBJ databases">
        <title>The Damaraland mole rat (Fukomys damarensis) genome and evolution of African mole rats.</title>
        <authorList>
            <person name="Gladyshev V.N."/>
            <person name="Fang X."/>
        </authorList>
    </citation>
    <scope>NUCLEOTIDE SEQUENCE [LARGE SCALE GENOMIC DNA]</scope>
    <source>
        <tissue evidence="1">Liver</tissue>
    </source>
</reference>
<sequence length="105" mass="11393">MWLLGWKGPWSHGLDQAELRALNGPTELEILGCSLVPTPNRSALKELLPLGAVSLCPLDQSLQAPCKEVESGNMEISDICIPHFSPVIPSPPAPIPLNSPDRFSW</sequence>
<dbReference type="AlphaFoldDB" id="A0A091D3D8"/>